<evidence type="ECO:0000313" key="2">
    <source>
        <dbReference type="Proteomes" id="UP001603857"/>
    </source>
</evidence>
<comment type="caution">
    <text evidence="1">The sequence shown here is derived from an EMBL/GenBank/DDBJ whole genome shotgun (WGS) entry which is preliminary data.</text>
</comment>
<dbReference type="EMBL" id="JBGMDY010000009">
    <property type="protein sequence ID" value="KAL2321600.1"/>
    <property type="molecule type" value="Genomic_DNA"/>
</dbReference>
<reference evidence="1 2" key="1">
    <citation type="submission" date="2024-08" db="EMBL/GenBank/DDBJ databases">
        <title>Insights into the chromosomal genome structure of Flemingia macrophylla.</title>
        <authorList>
            <person name="Ding Y."/>
            <person name="Zhao Y."/>
            <person name="Bi W."/>
            <person name="Wu M."/>
            <person name="Zhao G."/>
            <person name="Gong Y."/>
            <person name="Li W."/>
            <person name="Zhang P."/>
        </authorList>
    </citation>
    <scope>NUCLEOTIDE SEQUENCE [LARGE SCALE GENOMIC DNA]</scope>
    <source>
        <strain evidence="1">DYQJB</strain>
        <tissue evidence="1">Leaf</tissue>
    </source>
</reference>
<gene>
    <name evidence="1" type="ORF">Fmac_025979</name>
</gene>
<keyword evidence="2" id="KW-1185">Reference proteome</keyword>
<proteinExistence type="predicted"/>
<accession>A0ABD1LDJ7</accession>
<sequence length="51" mass="6059">MHVRNSNTFNQKFPFAIHFSASHKYSTIKSKHKRIFPYLKIRNPQIRGKAS</sequence>
<protein>
    <submittedName>
        <fullName evidence="1">Uncharacterized protein</fullName>
    </submittedName>
</protein>
<organism evidence="1 2">
    <name type="scientific">Flemingia macrophylla</name>
    <dbReference type="NCBI Taxonomy" id="520843"/>
    <lineage>
        <taxon>Eukaryota</taxon>
        <taxon>Viridiplantae</taxon>
        <taxon>Streptophyta</taxon>
        <taxon>Embryophyta</taxon>
        <taxon>Tracheophyta</taxon>
        <taxon>Spermatophyta</taxon>
        <taxon>Magnoliopsida</taxon>
        <taxon>eudicotyledons</taxon>
        <taxon>Gunneridae</taxon>
        <taxon>Pentapetalae</taxon>
        <taxon>rosids</taxon>
        <taxon>fabids</taxon>
        <taxon>Fabales</taxon>
        <taxon>Fabaceae</taxon>
        <taxon>Papilionoideae</taxon>
        <taxon>50 kb inversion clade</taxon>
        <taxon>NPAAA clade</taxon>
        <taxon>indigoferoid/millettioid clade</taxon>
        <taxon>Phaseoleae</taxon>
        <taxon>Flemingia</taxon>
    </lineage>
</organism>
<evidence type="ECO:0000313" key="1">
    <source>
        <dbReference type="EMBL" id="KAL2321600.1"/>
    </source>
</evidence>
<dbReference type="Proteomes" id="UP001603857">
    <property type="component" value="Unassembled WGS sequence"/>
</dbReference>
<name>A0ABD1LDJ7_9FABA</name>
<dbReference type="AlphaFoldDB" id="A0ABD1LDJ7"/>